<keyword evidence="6 11" id="KW-0547">Nucleotide-binding</keyword>
<dbReference type="InterPro" id="IPR027417">
    <property type="entry name" value="P-loop_NTPase"/>
</dbReference>
<comment type="function">
    <text evidence="11">Phosphorylation of dTMP to form dTDP in both de novo and salvage pathways of dTTP synthesis.</text>
</comment>
<evidence type="ECO:0000256" key="11">
    <source>
        <dbReference type="HAMAP-Rule" id="MF_00165"/>
    </source>
</evidence>
<sequence length="235" mass="25156">MSEAAAQALAAPRGRGAFITLEGGEGAGKSTQVKHILERLRQAGIDAVGTREPGGSPGAEVLRKALLSGVIEPLGPAAEAILFAAARVDHIDKTIEPALSAGIWVVSDRFADSTRAYQGALGRLDPRFLRALERVTLNELYPDLTLVLDLPVEEGLARAARRRTPAETLDRFENETLEFHQGLRAAFLEIAAAESARCVLIDAARSEADVAQSIWDAITYRLMDRPAAAERAHGA</sequence>
<dbReference type="Pfam" id="PF02223">
    <property type="entry name" value="Thymidylate_kin"/>
    <property type="match status" value="1"/>
</dbReference>
<proteinExistence type="inferred from homology"/>
<dbReference type="PROSITE" id="PS01331">
    <property type="entry name" value="THYMIDYLATE_KINASE"/>
    <property type="match status" value="1"/>
</dbReference>
<keyword evidence="5 11" id="KW-0545">Nucleotide biosynthesis</keyword>
<reference evidence="13 14" key="1">
    <citation type="submission" date="2023-10" db="EMBL/GenBank/DDBJ databases">
        <title>Novel methanotroph of the genus Methylocapsa from a subarctic wetland.</title>
        <authorList>
            <person name="Belova S.E."/>
            <person name="Oshkin I.Y."/>
            <person name="Miroshnikov K."/>
            <person name="Dedysh S.N."/>
        </authorList>
    </citation>
    <scope>NUCLEOTIDE SEQUENCE [LARGE SCALE GENOMIC DNA]</scope>
    <source>
        <strain evidence="13 14">RX1</strain>
    </source>
</reference>
<keyword evidence="8 11" id="KW-0067">ATP-binding</keyword>
<comment type="catalytic activity">
    <reaction evidence="10 11">
        <text>dTMP + ATP = dTDP + ADP</text>
        <dbReference type="Rhea" id="RHEA:13517"/>
        <dbReference type="ChEBI" id="CHEBI:30616"/>
        <dbReference type="ChEBI" id="CHEBI:58369"/>
        <dbReference type="ChEBI" id="CHEBI:63528"/>
        <dbReference type="ChEBI" id="CHEBI:456216"/>
        <dbReference type="EC" id="2.7.4.9"/>
    </reaction>
</comment>
<dbReference type="PANTHER" id="PTHR10344">
    <property type="entry name" value="THYMIDYLATE KINASE"/>
    <property type="match status" value="1"/>
</dbReference>
<organism evidence="13 14">
    <name type="scientific">Methylocapsa polymorpha</name>
    <dbReference type="NCBI Taxonomy" id="3080828"/>
    <lineage>
        <taxon>Bacteria</taxon>
        <taxon>Pseudomonadati</taxon>
        <taxon>Pseudomonadota</taxon>
        <taxon>Alphaproteobacteria</taxon>
        <taxon>Hyphomicrobiales</taxon>
        <taxon>Beijerinckiaceae</taxon>
        <taxon>Methylocapsa</taxon>
    </lineage>
</organism>
<accession>A0ABZ0HSP2</accession>
<gene>
    <name evidence="11 13" type="primary">tmk</name>
    <name evidence="13" type="ORF">RZS28_16650</name>
</gene>
<evidence type="ECO:0000256" key="6">
    <source>
        <dbReference type="ARBA" id="ARBA00022741"/>
    </source>
</evidence>
<evidence type="ECO:0000256" key="5">
    <source>
        <dbReference type="ARBA" id="ARBA00022727"/>
    </source>
</evidence>
<feature type="domain" description="Thymidylate kinase-like" evidence="12">
    <location>
        <begin position="21"/>
        <end position="214"/>
    </location>
</feature>
<evidence type="ECO:0000313" key="13">
    <source>
        <dbReference type="EMBL" id="WOJ89404.1"/>
    </source>
</evidence>
<evidence type="ECO:0000256" key="9">
    <source>
        <dbReference type="ARBA" id="ARBA00029962"/>
    </source>
</evidence>
<evidence type="ECO:0000256" key="2">
    <source>
        <dbReference type="ARBA" id="ARBA00012980"/>
    </source>
</evidence>
<evidence type="ECO:0000256" key="1">
    <source>
        <dbReference type="ARBA" id="ARBA00009776"/>
    </source>
</evidence>
<protein>
    <recommendedName>
        <fullName evidence="3 11">Thymidylate kinase</fullName>
        <ecNumber evidence="2 11">2.7.4.9</ecNumber>
    </recommendedName>
    <alternativeName>
        <fullName evidence="9 11">dTMP kinase</fullName>
    </alternativeName>
</protein>
<comment type="similarity">
    <text evidence="1 11">Belongs to the thymidylate kinase family.</text>
</comment>
<dbReference type="InterPro" id="IPR039430">
    <property type="entry name" value="Thymidylate_kin-like_dom"/>
</dbReference>
<evidence type="ECO:0000256" key="10">
    <source>
        <dbReference type="ARBA" id="ARBA00048743"/>
    </source>
</evidence>
<evidence type="ECO:0000313" key="14">
    <source>
        <dbReference type="Proteomes" id="UP001626536"/>
    </source>
</evidence>
<dbReference type="GO" id="GO:0004798">
    <property type="term" value="F:dTMP kinase activity"/>
    <property type="evidence" value="ECO:0007669"/>
    <property type="project" value="UniProtKB-EC"/>
</dbReference>
<dbReference type="Gene3D" id="3.40.50.300">
    <property type="entry name" value="P-loop containing nucleotide triphosphate hydrolases"/>
    <property type="match status" value="1"/>
</dbReference>
<dbReference type="CDD" id="cd01672">
    <property type="entry name" value="TMPK"/>
    <property type="match status" value="1"/>
</dbReference>
<dbReference type="Proteomes" id="UP001626536">
    <property type="component" value="Chromosome"/>
</dbReference>
<dbReference type="InterPro" id="IPR018094">
    <property type="entry name" value="Thymidylate_kinase"/>
</dbReference>
<evidence type="ECO:0000256" key="4">
    <source>
        <dbReference type="ARBA" id="ARBA00022679"/>
    </source>
</evidence>
<dbReference type="RefSeq" id="WP_407338843.1">
    <property type="nucleotide sequence ID" value="NZ_CP136862.1"/>
</dbReference>
<feature type="binding site" evidence="11">
    <location>
        <begin position="23"/>
        <end position="30"/>
    </location>
    <ligand>
        <name>ATP</name>
        <dbReference type="ChEBI" id="CHEBI:30616"/>
    </ligand>
</feature>
<keyword evidence="7 11" id="KW-0418">Kinase</keyword>
<evidence type="ECO:0000256" key="8">
    <source>
        <dbReference type="ARBA" id="ARBA00022840"/>
    </source>
</evidence>
<dbReference type="SUPFAM" id="SSF52540">
    <property type="entry name" value="P-loop containing nucleoside triphosphate hydrolases"/>
    <property type="match status" value="1"/>
</dbReference>
<keyword evidence="14" id="KW-1185">Reference proteome</keyword>
<name>A0ABZ0HSP2_9HYPH</name>
<evidence type="ECO:0000259" key="12">
    <source>
        <dbReference type="Pfam" id="PF02223"/>
    </source>
</evidence>
<dbReference type="PANTHER" id="PTHR10344:SF4">
    <property type="entry name" value="UMP-CMP KINASE 2, MITOCHONDRIAL"/>
    <property type="match status" value="1"/>
</dbReference>
<dbReference type="EMBL" id="CP136862">
    <property type="protein sequence ID" value="WOJ89404.1"/>
    <property type="molecule type" value="Genomic_DNA"/>
</dbReference>
<dbReference type="EC" id="2.7.4.9" evidence="2 11"/>
<evidence type="ECO:0000256" key="3">
    <source>
        <dbReference type="ARBA" id="ARBA00017144"/>
    </source>
</evidence>
<keyword evidence="4 11" id="KW-0808">Transferase</keyword>
<dbReference type="HAMAP" id="MF_00165">
    <property type="entry name" value="Thymidylate_kinase"/>
    <property type="match status" value="1"/>
</dbReference>
<dbReference type="NCBIfam" id="TIGR00041">
    <property type="entry name" value="DTMP_kinase"/>
    <property type="match status" value="1"/>
</dbReference>
<evidence type="ECO:0000256" key="7">
    <source>
        <dbReference type="ARBA" id="ARBA00022777"/>
    </source>
</evidence>
<dbReference type="InterPro" id="IPR018095">
    <property type="entry name" value="Thymidylate_kin_CS"/>
</dbReference>